<dbReference type="PANTHER" id="PTHR13196">
    <property type="entry name" value="DENN DOMAIN-CONTAINING"/>
    <property type="match status" value="1"/>
</dbReference>
<dbReference type="Gene3D" id="3.30.450.200">
    <property type="match status" value="1"/>
</dbReference>
<dbReference type="GO" id="GO:0030136">
    <property type="term" value="C:clathrin-coated vesicle"/>
    <property type="evidence" value="ECO:0007669"/>
    <property type="project" value="UniProtKB-SubCell"/>
</dbReference>
<dbReference type="FunFam" id="3.30.450.200:FF:000003">
    <property type="entry name" value="DENN domain containing 1A"/>
    <property type="match status" value="1"/>
</dbReference>
<evidence type="ECO:0000256" key="1">
    <source>
        <dbReference type="ARBA" id="ARBA00004132"/>
    </source>
</evidence>
<dbReference type="SMART" id="SM00799">
    <property type="entry name" value="DENN"/>
    <property type="match status" value="1"/>
</dbReference>
<dbReference type="AlphaFoldDB" id="A0AAW0SBL7"/>
<dbReference type="InterPro" id="IPR037516">
    <property type="entry name" value="Tripartite_DENN"/>
</dbReference>
<sequence>MGSRLRENPRRLLECWCEVVGPQGEGGRPPWISQKFPSTYTDEEVLKSVPQFTFPCPFENTTIQHFSFVLTSLDSKWTYGFCRHAPGSHTALVLLSHLPWHEIFYKLLNHLADLRGGDDPGDLTACLQSVYKAPVPTPGSEVTIPYASNKFFVGTCPDHYKLPTIPENRNLLEYYNAVDVENMVAIFASMLFERRIIITSRRVSRLSACVQAANLVLWPMQWQHIFIPVLPQHLVDYLLAPMPFLIGVASGLLTKVQMEDIGEAVILDADANTVSSPFQDTASLPQEVTATLRRNLRSAHNTIGDGVARAFLRALVQLIGNYKEALQFREDDKKITFCRERFVALRPLAMQSFAEKLLQLQIFQQFIGRDFSDSIQETNIRRLELEVNLLGERSGSKVKQQYWQFVTSVRKDGGAIIKTMKSKSPFKHLRSNEPSTNPAVKSAVKSVTKGGKQVKEKGRQTYKEFRGRLRDLQQLREDPRTSPSWVNGEGVMQKKPRSAPTSPTITRRPRSAVGGARGFVVKTTYKRATQVNSRDDSRNRKYDLIEGNSGLMSPASTDSLSTPSPQSLDLMGVYWG</sequence>
<dbReference type="EMBL" id="JARAKH010001653">
    <property type="protein sequence ID" value="KAK8372694.1"/>
    <property type="molecule type" value="Genomic_DNA"/>
</dbReference>
<comment type="subcellular location">
    <subcellularLocation>
        <location evidence="1">Cytoplasmic vesicle</location>
        <location evidence="1">Clathrin-coated vesicle</location>
    </subcellularLocation>
</comment>
<dbReference type="Proteomes" id="UP001487740">
    <property type="component" value="Unassembled WGS sequence"/>
</dbReference>
<dbReference type="InterPro" id="IPR005112">
    <property type="entry name" value="dDENN_dom"/>
</dbReference>
<dbReference type="GO" id="GO:0005085">
    <property type="term" value="F:guanyl-nucleotide exchange factor activity"/>
    <property type="evidence" value="ECO:0007669"/>
    <property type="project" value="UniProtKB-KW"/>
</dbReference>
<dbReference type="Gene3D" id="3.40.50.11500">
    <property type="match status" value="1"/>
</dbReference>
<proteinExistence type="predicted"/>
<dbReference type="SMART" id="SM00800">
    <property type="entry name" value="uDENN"/>
    <property type="match status" value="1"/>
</dbReference>
<evidence type="ECO:0000256" key="3">
    <source>
        <dbReference type="ARBA" id="ARBA00023329"/>
    </source>
</evidence>
<dbReference type="FunFam" id="3.40.50.11500:FF:000001">
    <property type="entry name" value="Putative DENN domain-containing protein 1A"/>
    <property type="match status" value="1"/>
</dbReference>
<dbReference type="PANTHER" id="PTHR13196:SF14">
    <property type="entry name" value="UDENN DOMAIN-CONTAINING PROTEIN"/>
    <property type="match status" value="1"/>
</dbReference>
<evidence type="ECO:0000313" key="6">
    <source>
        <dbReference type="EMBL" id="KAK8372694.1"/>
    </source>
</evidence>
<dbReference type="InterPro" id="IPR001194">
    <property type="entry name" value="cDENN_dom"/>
</dbReference>
<evidence type="ECO:0000256" key="4">
    <source>
        <dbReference type="SAM" id="MobiDB-lite"/>
    </source>
</evidence>
<evidence type="ECO:0000256" key="2">
    <source>
        <dbReference type="ARBA" id="ARBA00022658"/>
    </source>
</evidence>
<gene>
    <name evidence="6" type="ORF">O3P69_012747</name>
</gene>
<dbReference type="InterPro" id="IPR040032">
    <property type="entry name" value="DENND1A/B/C"/>
</dbReference>
<dbReference type="GO" id="GO:0006897">
    <property type="term" value="P:endocytosis"/>
    <property type="evidence" value="ECO:0007669"/>
    <property type="project" value="TreeGrafter"/>
</dbReference>
<feature type="compositionally biased region" description="Polar residues" evidence="4">
    <location>
        <begin position="550"/>
        <end position="567"/>
    </location>
</feature>
<dbReference type="Pfam" id="PF03456">
    <property type="entry name" value="uDENN"/>
    <property type="match status" value="1"/>
</dbReference>
<dbReference type="GO" id="GO:0005829">
    <property type="term" value="C:cytosol"/>
    <property type="evidence" value="ECO:0007669"/>
    <property type="project" value="TreeGrafter"/>
</dbReference>
<feature type="region of interest" description="Disordered" evidence="4">
    <location>
        <begin position="546"/>
        <end position="568"/>
    </location>
</feature>
<keyword evidence="7" id="KW-1185">Reference proteome</keyword>
<comment type="caution">
    <text evidence="6">The sequence shown here is derived from an EMBL/GenBank/DDBJ whole genome shotgun (WGS) entry which is preliminary data.</text>
</comment>
<name>A0AAW0SBL7_SCYPA</name>
<dbReference type="InterPro" id="IPR043153">
    <property type="entry name" value="DENN_C"/>
</dbReference>
<feature type="non-terminal residue" evidence="6">
    <location>
        <position position="576"/>
    </location>
</feature>
<reference evidence="6 7" key="1">
    <citation type="submission" date="2023-03" db="EMBL/GenBank/DDBJ databases">
        <title>High-quality genome of Scylla paramamosain provides insights in environmental adaptation.</title>
        <authorList>
            <person name="Zhang L."/>
        </authorList>
    </citation>
    <scope>NUCLEOTIDE SEQUENCE [LARGE SCALE GENOMIC DNA]</scope>
    <source>
        <strain evidence="6">LZ_2023a</strain>
        <tissue evidence="6">Muscle</tissue>
    </source>
</reference>
<organism evidence="6 7">
    <name type="scientific">Scylla paramamosain</name>
    <name type="common">Mud crab</name>
    <dbReference type="NCBI Taxonomy" id="85552"/>
    <lineage>
        <taxon>Eukaryota</taxon>
        <taxon>Metazoa</taxon>
        <taxon>Ecdysozoa</taxon>
        <taxon>Arthropoda</taxon>
        <taxon>Crustacea</taxon>
        <taxon>Multicrustacea</taxon>
        <taxon>Malacostraca</taxon>
        <taxon>Eumalacostraca</taxon>
        <taxon>Eucarida</taxon>
        <taxon>Decapoda</taxon>
        <taxon>Pleocyemata</taxon>
        <taxon>Brachyura</taxon>
        <taxon>Eubrachyura</taxon>
        <taxon>Portunoidea</taxon>
        <taxon>Portunidae</taxon>
        <taxon>Portuninae</taxon>
        <taxon>Scylla</taxon>
    </lineage>
</organism>
<feature type="domain" description="UDENN" evidence="5">
    <location>
        <begin position="14"/>
        <end position="378"/>
    </location>
</feature>
<feature type="region of interest" description="Disordered" evidence="4">
    <location>
        <begin position="472"/>
        <end position="517"/>
    </location>
</feature>
<dbReference type="GO" id="GO:1901981">
    <property type="term" value="F:phosphatidylinositol phosphate binding"/>
    <property type="evidence" value="ECO:0007669"/>
    <property type="project" value="TreeGrafter"/>
</dbReference>
<dbReference type="PROSITE" id="PS50211">
    <property type="entry name" value="DENN"/>
    <property type="match status" value="1"/>
</dbReference>
<evidence type="ECO:0000259" key="5">
    <source>
        <dbReference type="PROSITE" id="PS50211"/>
    </source>
</evidence>
<evidence type="ECO:0000313" key="7">
    <source>
        <dbReference type="Proteomes" id="UP001487740"/>
    </source>
</evidence>
<keyword evidence="2" id="KW-0344">Guanine-nucleotide releasing factor</keyword>
<dbReference type="GO" id="GO:0032456">
    <property type="term" value="P:endocytic recycling"/>
    <property type="evidence" value="ECO:0007669"/>
    <property type="project" value="TreeGrafter"/>
</dbReference>
<dbReference type="InterPro" id="IPR005113">
    <property type="entry name" value="uDENN_dom"/>
</dbReference>
<dbReference type="Pfam" id="PF02141">
    <property type="entry name" value="DENN"/>
    <property type="match status" value="1"/>
</dbReference>
<keyword evidence="3" id="KW-0968">Cytoplasmic vesicle</keyword>
<dbReference type="SMART" id="SM00801">
    <property type="entry name" value="dDENN"/>
    <property type="match status" value="1"/>
</dbReference>
<accession>A0AAW0SBL7</accession>
<dbReference type="Gene3D" id="6.10.140.1000">
    <property type="match status" value="1"/>
</dbReference>
<protein>
    <recommendedName>
        <fullName evidence="5">UDENN domain-containing protein</fullName>
    </recommendedName>
</protein>